<dbReference type="Gene3D" id="1.10.1660.10">
    <property type="match status" value="1"/>
</dbReference>
<comment type="caution">
    <text evidence="2">The sequence shown here is derived from an EMBL/GenBank/DDBJ whole genome shotgun (WGS) entry which is preliminary data.</text>
</comment>
<dbReference type="InterPro" id="IPR050678">
    <property type="entry name" value="DNA_Partitioning_ATPase"/>
</dbReference>
<reference evidence="2 3" key="1">
    <citation type="submission" date="2019-03" db="EMBL/GenBank/DDBJ databases">
        <title>Genomic Encyclopedia of Type Strains, Phase III (KMG-III): the genomes of soil and plant-associated and newly described type strains.</title>
        <authorList>
            <person name="Whitman W."/>
        </authorList>
    </citation>
    <scope>NUCLEOTIDE SEQUENCE [LARGE SCALE GENOMIC DNA]</scope>
    <source>
        <strain evidence="2 3">LMG 29544</strain>
    </source>
</reference>
<feature type="domain" description="AAA" evidence="1">
    <location>
        <begin position="77"/>
        <end position="274"/>
    </location>
</feature>
<dbReference type="PANTHER" id="PTHR13696">
    <property type="entry name" value="P-LOOP CONTAINING NUCLEOSIDE TRIPHOSPHATE HYDROLASE"/>
    <property type="match status" value="1"/>
</dbReference>
<dbReference type="CDD" id="cd02042">
    <property type="entry name" value="ParAB_family"/>
    <property type="match status" value="1"/>
</dbReference>
<dbReference type="InterPro" id="IPR027417">
    <property type="entry name" value="P-loop_NTPase"/>
</dbReference>
<dbReference type="Gene3D" id="3.40.50.300">
    <property type="entry name" value="P-loop containing nucleotide triphosphate hydrolases"/>
    <property type="match status" value="1"/>
</dbReference>
<dbReference type="PANTHER" id="PTHR13696:SF99">
    <property type="entry name" value="COBYRINIC ACID AC-DIAMIDE SYNTHASE"/>
    <property type="match status" value="1"/>
</dbReference>
<dbReference type="Proteomes" id="UP000295509">
    <property type="component" value="Unassembled WGS sequence"/>
</dbReference>
<dbReference type="AlphaFoldDB" id="A0A4V3HEL3"/>
<keyword evidence="3" id="KW-1185">Reference proteome</keyword>
<accession>A0A4V3HEL3</accession>
<sequence>MSRKPFKVQAAAQLLGTTSDTVRRMVDEFGIDVARQESGTKTRLFSVENIFELAHYRANRRKEKPAPKKQVVATMYAPNSGVGKTTLASNFGTIFSLRGFKTLVIDLDFQANLTLSFGYDPALTAAEAIEAGISPSEIVEHHFGNLTPNYPLGRVTLQEAIKKPFGEYGPHIVPADLNLDRLDAMLMHEMFVNRNADLTLARLIKEGLSKKDQYFDISEYDIILFDAAPANNRITYGALLASDHVISPVSMEKFSPKGMFYLSSILAEMQDQFERSPDLIIVGNFFDPNRVRAMGQLMAITQASYKDAWLDSSIRRSEDFSKALIGESELPVVLSKPGSQTATELCASANELLERMEISKSCPNRT</sequence>
<name>A0A4V3HEL3_9BURK</name>
<evidence type="ECO:0000259" key="1">
    <source>
        <dbReference type="Pfam" id="PF13614"/>
    </source>
</evidence>
<gene>
    <name evidence="2" type="ORF">BX592_111194</name>
</gene>
<dbReference type="Pfam" id="PF13614">
    <property type="entry name" value="AAA_31"/>
    <property type="match status" value="1"/>
</dbReference>
<dbReference type="EMBL" id="SORE01000011">
    <property type="protein sequence ID" value="TDY48259.1"/>
    <property type="molecule type" value="Genomic_DNA"/>
</dbReference>
<protein>
    <submittedName>
        <fullName evidence="2">Chromosome partitioning protein</fullName>
    </submittedName>
</protein>
<dbReference type="SUPFAM" id="SSF52540">
    <property type="entry name" value="P-loop containing nucleoside triphosphate hydrolases"/>
    <property type="match status" value="1"/>
</dbReference>
<dbReference type="InterPro" id="IPR025669">
    <property type="entry name" value="AAA_dom"/>
</dbReference>
<proteinExistence type="predicted"/>
<evidence type="ECO:0000313" key="2">
    <source>
        <dbReference type="EMBL" id="TDY48259.1"/>
    </source>
</evidence>
<evidence type="ECO:0000313" key="3">
    <source>
        <dbReference type="Proteomes" id="UP000295509"/>
    </source>
</evidence>
<organism evidence="2 3">
    <name type="scientific">Paraburkholderia rhizosphaerae</name>
    <dbReference type="NCBI Taxonomy" id="480658"/>
    <lineage>
        <taxon>Bacteria</taxon>
        <taxon>Pseudomonadati</taxon>
        <taxon>Pseudomonadota</taxon>
        <taxon>Betaproteobacteria</taxon>
        <taxon>Burkholderiales</taxon>
        <taxon>Burkholderiaceae</taxon>
        <taxon>Paraburkholderia</taxon>
    </lineage>
</organism>